<reference evidence="2 3" key="1">
    <citation type="journal article" date="2011" name="J. Bacteriol.">
        <title>Draft genome sequence of the thermoalkaliphilic Caldalkalibacillus thermarum strain TA2.A1.</title>
        <authorList>
            <person name="Kalamorz F."/>
            <person name="Keis S."/>
            <person name="McMillan D.G."/>
            <person name="Olsson K."/>
            <person name="Stanton J.A."/>
            <person name="Stockwell P."/>
            <person name="Black M.A."/>
            <person name="Klingeman D.M."/>
            <person name="Land M.L."/>
            <person name="Han C.S."/>
            <person name="Martin S.L."/>
            <person name="Becher S.A."/>
            <person name="Peddie C.J."/>
            <person name="Morgan H.W."/>
            <person name="Matthies D."/>
            <person name="Preiss L."/>
            <person name="Meier T."/>
            <person name="Brown S.D."/>
            <person name="Cook G.M."/>
        </authorList>
    </citation>
    <scope>NUCLEOTIDE SEQUENCE [LARGE SCALE GENOMIC DNA]</scope>
    <source>
        <strain evidence="2 3">TA2.A1</strain>
    </source>
</reference>
<accession>F5LBD4</accession>
<sequence>MRRMLLSLTALAVILVVPGITSAYMIQPGDTLSELAQKFGLSVDDILKLNPNIKDPDLIYAGDSLNLPGRESEAKQSRKSGNKVYKMSAKEKDLLARIVHAEAKGEPFAGKVAVAHVVLNRVEHEAFPNTITEVIFQPRQFQPVSNGAINQKPDEEAIRAVEEALKTRSSSQGSLYFYNPRTATNSWVFSRETVKVIGNHVFAK</sequence>
<dbReference type="SMART" id="SM00257">
    <property type="entry name" value="LysM"/>
    <property type="match status" value="1"/>
</dbReference>
<dbReference type="eggNOG" id="COG1388">
    <property type="taxonomic scope" value="Bacteria"/>
</dbReference>
<gene>
    <name evidence="2" type="ORF">CathTA2_0123</name>
</gene>
<dbReference type="PANTHER" id="PTHR33734:SF22">
    <property type="entry name" value="MEMBRANE-BOUND LYTIC MUREIN TRANSGLYCOSYLASE D"/>
    <property type="match status" value="1"/>
</dbReference>
<dbReference type="PROSITE" id="PS51782">
    <property type="entry name" value="LYSM"/>
    <property type="match status" value="1"/>
</dbReference>
<dbReference type="AlphaFoldDB" id="F5LBD4"/>
<protein>
    <submittedName>
        <fullName evidence="2">Cell wall hydrolase SleB</fullName>
    </submittedName>
</protein>
<dbReference type="InterPro" id="IPR042047">
    <property type="entry name" value="SleB_dom1"/>
</dbReference>
<dbReference type="Gene3D" id="6.20.240.60">
    <property type="match status" value="1"/>
</dbReference>
<feature type="domain" description="LysM" evidence="1">
    <location>
        <begin position="22"/>
        <end position="67"/>
    </location>
</feature>
<dbReference type="InterPro" id="IPR036779">
    <property type="entry name" value="LysM_dom_sf"/>
</dbReference>
<name>F5LBD4_CALTT</name>
<comment type="caution">
    <text evidence="2">The sequence shown here is derived from an EMBL/GenBank/DDBJ whole genome shotgun (WGS) entry which is preliminary data.</text>
</comment>
<dbReference type="EMBL" id="AFCE01000247">
    <property type="protein sequence ID" value="EGL81348.1"/>
    <property type="molecule type" value="Genomic_DNA"/>
</dbReference>
<dbReference type="Gene3D" id="1.10.10.2520">
    <property type="entry name" value="Cell wall hydrolase SleB, domain 1"/>
    <property type="match status" value="1"/>
</dbReference>
<dbReference type="Pfam" id="PF01476">
    <property type="entry name" value="LysM"/>
    <property type="match status" value="1"/>
</dbReference>
<dbReference type="InterPro" id="IPR011105">
    <property type="entry name" value="Cell_wall_hydrolase_SleB"/>
</dbReference>
<dbReference type="Gene3D" id="3.10.350.10">
    <property type="entry name" value="LysM domain"/>
    <property type="match status" value="1"/>
</dbReference>
<dbReference type="GO" id="GO:0016787">
    <property type="term" value="F:hydrolase activity"/>
    <property type="evidence" value="ECO:0007669"/>
    <property type="project" value="UniProtKB-KW"/>
</dbReference>
<dbReference type="Proteomes" id="UP000010716">
    <property type="component" value="Unassembled WGS sequence"/>
</dbReference>
<evidence type="ECO:0000259" key="1">
    <source>
        <dbReference type="PROSITE" id="PS51782"/>
    </source>
</evidence>
<dbReference type="InterPro" id="IPR018392">
    <property type="entry name" value="LysM"/>
</dbReference>
<proteinExistence type="predicted"/>
<evidence type="ECO:0000313" key="2">
    <source>
        <dbReference type="EMBL" id="EGL81348.1"/>
    </source>
</evidence>
<dbReference type="Pfam" id="PF07486">
    <property type="entry name" value="Hydrolase_2"/>
    <property type="match status" value="1"/>
</dbReference>
<organism evidence="2 3">
    <name type="scientific">Caldalkalibacillus thermarum (strain TA2.A1)</name>
    <dbReference type="NCBI Taxonomy" id="986075"/>
    <lineage>
        <taxon>Bacteria</taxon>
        <taxon>Bacillati</taxon>
        <taxon>Bacillota</taxon>
        <taxon>Bacilli</taxon>
        <taxon>Bacillales</taxon>
        <taxon>Bacillaceae</taxon>
        <taxon>Caldalkalibacillus</taxon>
    </lineage>
</organism>
<dbReference type="SUPFAM" id="SSF54106">
    <property type="entry name" value="LysM domain"/>
    <property type="match status" value="1"/>
</dbReference>
<dbReference type="PANTHER" id="PTHR33734">
    <property type="entry name" value="LYSM DOMAIN-CONTAINING GPI-ANCHORED PROTEIN 2"/>
    <property type="match status" value="1"/>
</dbReference>
<keyword evidence="2" id="KW-0378">Hydrolase</keyword>
<dbReference type="eggNOG" id="COG3773">
    <property type="taxonomic scope" value="Bacteria"/>
</dbReference>
<evidence type="ECO:0000313" key="3">
    <source>
        <dbReference type="Proteomes" id="UP000010716"/>
    </source>
</evidence>
<dbReference type="CDD" id="cd00118">
    <property type="entry name" value="LysM"/>
    <property type="match status" value="1"/>
</dbReference>